<accession>A0A1L7WN24</accession>
<name>A0A1L7WN24_9HELO</name>
<dbReference type="AlphaFoldDB" id="A0A1L7WN24"/>
<evidence type="ECO:0000313" key="2">
    <source>
        <dbReference type="EMBL" id="CZR54148.1"/>
    </source>
</evidence>
<organism evidence="2 3">
    <name type="scientific">Phialocephala subalpina</name>
    <dbReference type="NCBI Taxonomy" id="576137"/>
    <lineage>
        <taxon>Eukaryota</taxon>
        <taxon>Fungi</taxon>
        <taxon>Dikarya</taxon>
        <taxon>Ascomycota</taxon>
        <taxon>Pezizomycotina</taxon>
        <taxon>Leotiomycetes</taxon>
        <taxon>Helotiales</taxon>
        <taxon>Mollisiaceae</taxon>
        <taxon>Phialocephala</taxon>
        <taxon>Phialocephala fortinii species complex</taxon>
    </lineage>
</organism>
<evidence type="ECO:0008006" key="4">
    <source>
        <dbReference type="Google" id="ProtNLM"/>
    </source>
</evidence>
<evidence type="ECO:0000313" key="3">
    <source>
        <dbReference type="Proteomes" id="UP000184330"/>
    </source>
</evidence>
<dbReference type="OrthoDB" id="3557002at2759"/>
<gene>
    <name evidence="2" type="ORF">PAC_04031</name>
</gene>
<feature type="region of interest" description="Disordered" evidence="1">
    <location>
        <begin position="411"/>
        <end position="431"/>
    </location>
</feature>
<proteinExistence type="predicted"/>
<keyword evidence="3" id="KW-1185">Reference proteome</keyword>
<dbReference type="STRING" id="576137.A0A1L7WN24"/>
<protein>
    <recommendedName>
        <fullName evidence="4">Fungal N-terminal domain-containing protein</fullName>
    </recommendedName>
</protein>
<feature type="compositionally biased region" description="Basic and acidic residues" evidence="1">
    <location>
        <begin position="421"/>
        <end position="431"/>
    </location>
</feature>
<dbReference type="EMBL" id="FJOG01000004">
    <property type="protein sequence ID" value="CZR54148.1"/>
    <property type="molecule type" value="Genomic_DNA"/>
</dbReference>
<sequence>MDPLSIAASIVGLVTAAKHISGVCGKLIGSRKNGLEEINSVMNVVDTLRSVLLQVRVLVLDQGAIDASRGAMILVDEVITTLSACVLTLSDLDGCVKGMESEQRLGLLDTIRWSSRASELCGFLQKLEAHKSSLSLMLSILTCQSVREAQNAVLDLKVIVSRVLESNELLAERMSALGTSKAPSVMTNVWDDTYSIAQQGASYRMGSPTTQNTLHQDTNPRLSSIVSFEKYLHSSWSWSMFSGLSFSKVSNIAVIALPIDASDLNNGNIYLFDDVDVHNPIIAQPTCHEETPNVLESESSEIRETLIIRPSIHPVTSLEEVQLIQSGRINGMDFTPSAGPSPGSDRFLPIGRVIATKNWTLHEGKPTLCGYKHLHYEQGEPTKVRSRFSSRSLVGLEGNISGHFQASRAQHLGLAQSQQASKRDKGESARDLRDCKKLMHAMSLRGVGHFVAFEPCNAA</sequence>
<evidence type="ECO:0000256" key="1">
    <source>
        <dbReference type="SAM" id="MobiDB-lite"/>
    </source>
</evidence>
<dbReference type="Proteomes" id="UP000184330">
    <property type="component" value="Unassembled WGS sequence"/>
</dbReference>
<reference evidence="2 3" key="1">
    <citation type="submission" date="2016-03" db="EMBL/GenBank/DDBJ databases">
        <authorList>
            <person name="Ploux O."/>
        </authorList>
    </citation>
    <scope>NUCLEOTIDE SEQUENCE [LARGE SCALE GENOMIC DNA]</scope>
    <source>
        <strain evidence="2 3">UAMH 11012</strain>
    </source>
</reference>